<feature type="transmembrane region" description="Helical" evidence="1">
    <location>
        <begin position="6"/>
        <end position="27"/>
    </location>
</feature>
<gene>
    <name evidence="2" type="ORF">LCGC14_2858630</name>
</gene>
<keyword evidence="1" id="KW-1133">Transmembrane helix</keyword>
<dbReference type="AlphaFoldDB" id="A0A0F8Y6A3"/>
<comment type="caution">
    <text evidence="2">The sequence shown here is derived from an EMBL/GenBank/DDBJ whole genome shotgun (WGS) entry which is preliminary data.</text>
</comment>
<organism evidence="2">
    <name type="scientific">marine sediment metagenome</name>
    <dbReference type="NCBI Taxonomy" id="412755"/>
    <lineage>
        <taxon>unclassified sequences</taxon>
        <taxon>metagenomes</taxon>
        <taxon>ecological metagenomes</taxon>
    </lineage>
</organism>
<proteinExistence type="predicted"/>
<dbReference type="EMBL" id="LAZR01055188">
    <property type="protein sequence ID" value="KKK76937.1"/>
    <property type="molecule type" value="Genomic_DNA"/>
</dbReference>
<sequence>MNENLKVAFVMFMILLLIFGVTRIFVFHDKDLYCKLRFGEEYTDALSTNHCYSTNYETGIKQERFYTEEQLEEICQLPEYFSFKWKGVCSIPSS</sequence>
<accession>A0A0F8Y6A3</accession>
<keyword evidence="1" id="KW-0472">Membrane</keyword>
<keyword evidence="1" id="KW-0812">Transmembrane</keyword>
<name>A0A0F8Y6A3_9ZZZZ</name>
<reference evidence="2" key="1">
    <citation type="journal article" date="2015" name="Nature">
        <title>Complex archaea that bridge the gap between prokaryotes and eukaryotes.</title>
        <authorList>
            <person name="Spang A."/>
            <person name="Saw J.H."/>
            <person name="Jorgensen S.L."/>
            <person name="Zaremba-Niedzwiedzka K."/>
            <person name="Martijn J."/>
            <person name="Lind A.E."/>
            <person name="van Eijk R."/>
            <person name="Schleper C."/>
            <person name="Guy L."/>
            <person name="Ettema T.J."/>
        </authorList>
    </citation>
    <scope>NUCLEOTIDE SEQUENCE</scope>
</reference>
<evidence type="ECO:0000313" key="2">
    <source>
        <dbReference type="EMBL" id="KKK76937.1"/>
    </source>
</evidence>
<evidence type="ECO:0000256" key="1">
    <source>
        <dbReference type="SAM" id="Phobius"/>
    </source>
</evidence>
<protein>
    <submittedName>
        <fullName evidence="2">Uncharacterized protein</fullName>
    </submittedName>
</protein>